<evidence type="ECO:0000256" key="4">
    <source>
        <dbReference type="ARBA" id="ARBA00022517"/>
    </source>
</evidence>
<evidence type="ECO:0000256" key="8">
    <source>
        <dbReference type="RuleBase" id="RU367065"/>
    </source>
</evidence>
<evidence type="ECO:0000256" key="2">
    <source>
        <dbReference type="ARBA" id="ARBA00010559"/>
    </source>
</evidence>
<dbReference type="Pfam" id="PF23243">
    <property type="entry name" value="HEAT_HEATR1"/>
    <property type="match status" value="1"/>
</dbReference>
<comment type="similarity">
    <text evidence="2 8">Belongs to the HEATR1/UTP10 family.</text>
</comment>
<dbReference type="PANTHER" id="PTHR13457:SF1">
    <property type="entry name" value="HEAT REPEAT-CONTAINING PROTEIN 1"/>
    <property type="match status" value="1"/>
</dbReference>
<comment type="caution">
    <text evidence="10">The sequence shown here is derived from an EMBL/GenBank/DDBJ whole genome shotgun (WGS) entry which is preliminary data.</text>
</comment>
<dbReference type="SUPFAM" id="SSF48371">
    <property type="entry name" value="ARM repeat"/>
    <property type="match status" value="2"/>
</dbReference>
<dbReference type="GO" id="GO:0034455">
    <property type="term" value="C:t-UTP complex"/>
    <property type="evidence" value="ECO:0007669"/>
    <property type="project" value="TreeGrafter"/>
</dbReference>
<dbReference type="InterPro" id="IPR056473">
    <property type="entry name" value="HEAT_Utp10/HEAT1"/>
</dbReference>
<comment type="subcellular location">
    <subcellularLocation>
        <location evidence="1 8">Nucleus</location>
        <location evidence="1 8">Nucleolus</location>
    </subcellularLocation>
</comment>
<evidence type="ECO:0000256" key="1">
    <source>
        <dbReference type="ARBA" id="ARBA00004604"/>
    </source>
</evidence>
<dbReference type="OrthoDB" id="31183at2759"/>
<dbReference type="Proteomes" id="UP000724874">
    <property type="component" value="Unassembled WGS sequence"/>
</dbReference>
<keyword evidence="4 8" id="KW-0690">Ribosome biogenesis</keyword>
<evidence type="ECO:0000256" key="5">
    <source>
        <dbReference type="ARBA" id="ARBA00022552"/>
    </source>
</evidence>
<accession>A0A9P5NPA7</accession>
<dbReference type="InterPro" id="IPR022125">
    <property type="entry name" value="U3snoRNP10_N"/>
</dbReference>
<dbReference type="GO" id="GO:0032040">
    <property type="term" value="C:small-subunit processome"/>
    <property type="evidence" value="ECO:0007669"/>
    <property type="project" value="TreeGrafter"/>
</dbReference>
<dbReference type="Pfam" id="PF12397">
    <property type="entry name" value="U3snoRNP10"/>
    <property type="match status" value="1"/>
</dbReference>
<evidence type="ECO:0000313" key="10">
    <source>
        <dbReference type="EMBL" id="KAF8901036.1"/>
    </source>
</evidence>
<dbReference type="GO" id="GO:0000462">
    <property type="term" value="P:maturation of SSU-rRNA from tricistronic rRNA transcript (SSU-rRNA, 5.8S rRNA, LSU-rRNA)"/>
    <property type="evidence" value="ECO:0007669"/>
    <property type="project" value="TreeGrafter"/>
</dbReference>
<comment type="subunit">
    <text evidence="8">Component of the ribosomal small subunit (SSU) processome.</text>
</comment>
<dbReference type="GO" id="GO:0045943">
    <property type="term" value="P:positive regulation of transcription by RNA polymerase I"/>
    <property type="evidence" value="ECO:0007669"/>
    <property type="project" value="TreeGrafter"/>
</dbReference>
<protein>
    <recommendedName>
        <fullName evidence="3 8">U3 small nucleolar RNA-associated protein 10</fullName>
    </recommendedName>
</protein>
<evidence type="ECO:0000256" key="7">
    <source>
        <dbReference type="ARBA" id="ARBA00023274"/>
    </source>
</evidence>
<dbReference type="GO" id="GO:0030515">
    <property type="term" value="F:snoRNA binding"/>
    <property type="evidence" value="ECO:0007669"/>
    <property type="project" value="TreeGrafter"/>
</dbReference>
<dbReference type="SMART" id="SM01036">
    <property type="entry name" value="BP28CT"/>
    <property type="match status" value="1"/>
</dbReference>
<evidence type="ECO:0000256" key="3">
    <source>
        <dbReference type="ARBA" id="ARBA00015399"/>
    </source>
</evidence>
<proteinExistence type="inferred from homology"/>
<dbReference type="InterPro" id="IPR040191">
    <property type="entry name" value="UTP10"/>
</dbReference>
<dbReference type="Gene3D" id="1.25.10.10">
    <property type="entry name" value="Leucine-rich Repeat Variant"/>
    <property type="match status" value="1"/>
</dbReference>
<name>A0A9P5NPA7_GYMJU</name>
<dbReference type="EMBL" id="JADNYJ010000044">
    <property type="protein sequence ID" value="KAF8901036.1"/>
    <property type="molecule type" value="Genomic_DNA"/>
</dbReference>
<keyword evidence="11" id="KW-1185">Reference proteome</keyword>
<evidence type="ECO:0000313" key="11">
    <source>
        <dbReference type="Proteomes" id="UP000724874"/>
    </source>
</evidence>
<dbReference type="InterPro" id="IPR012954">
    <property type="entry name" value="BP28_C_dom"/>
</dbReference>
<comment type="function">
    <text evidence="8">Involved in nucleolar processing of pre-18S ribosomal RNA.</text>
</comment>
<evidence type="ECO:0000256" key="6">
    <source>
        <dbReference type="ARBA" id="ARBA00023242"/>
    </source>
</evidence>
<dbReference type="PANTHER" id="PTHR13457">
    <property type="entry name" value="BAP28"/>
    <property type="match status" value="1"/>
</dbReference>
<dbReference type="InterPro" id="IPR011989">
    <property type="entry name" value="ARM-like"/>
</dbReference>
<reference evidence="10" key="1">
    <citation type="submission" date="2020-11" db="EMBL/GenBank/DDBJ databases">
        <authorList>
            <consortium name="DOE Joint Genome Institute"/>
            <person name="Ahrendt S."/>
            <person name="Riley R."/>
            <person name="Andreopoulos W."/>
            <person name="LaButti K."/>
            <person name="Pangilinan J."/>
            <person name="Ruiz-duenas F.J."/>
            <person name="Barrasa J.M."/>
            <person name="Sanchez-Garcia M."/>
            <person name="Camarero S."/>
            <person name="Miyauchi S."/>
            <person name="Serrano A."/>
            <person name="Linde D."/>
            <person name="Babiker R."/>
            <person name="Drula E."/>
            <person name="Ayuso-Fernandez I."/>
            <person name="Pacheco R."/>
            <person name="Padilla G."/>
            <person name="Ferreira P."/>
            <person name="Barriuso J."/>
            <person name="Kellner H."/>
            <person name="Castanera R."/>
            <person name="Alfaro M."/>
            <person name="Ramirez L."/>
            <person name="Pisabarro A.G."/>
            <person name="Kuo A."/>
            <person name="Tritt A."/>
            <person name="Lipzen A."/>
            <person name="He G."/>
            <person name="Yan M."/>
            <person name="Ng V."/>
            <person name="Cullen D."/>
            <person name="Martin F."/>
            <person name="Rosso M.-N."/>
            <person name="Henrissat B."/>
            <person name="Hibbett D."/>
            <person name="Martinez A.T."/>
            <person name="Grigoriev I.V."/>
        </authorList>
    </citation>
    <scope>NUCLEOTIDE SEQUENCE</scope>
    <source>
        <strain evidence="10">AH 44721</strain>
    </source>
</reference>
<gene>
    <name evidence="10" type="ORF">CPB84DRAFT_1778302</name>
</gene>
<keyword evidence="7 8" id="KW-0687">Ribonucleoprotein</keyword>
<keyword evidence="6 8" id="KW-0539">Nucleus</keyword>
<dbReference type="InterPro" id="IPR016024">
    <property type="entry name" value="ARM-type_fold"/>
</dbReference>
<organism evidence="10 11">
    <name type="scientific">Gymnopilus junonius</name>
    <name type="common">Spectacular rustgill mushroom</name>
    <name type="synonym">Gymnopilus spectabilis subsp. junonius</name>
    <dbReference type="NCBI Taxonomy" id="109634"/>
    <lineage>
        <taxon>Eukaryota</taxon>
        <taxon>Fungi</taxon>
        <taxon>Dikarya</taxon>
        <taxon>Basidiomycota</taxon>
        <taxon>Agaricomycotina</taxon>
        <taxon>Agaricomycetes</taxon>
        <taxon>Agaricomycetidae</taxon>
        <taxon>Agaricales</taxon>
        <taxon>Agaricineae</taxon>
        <taxon>Hymenogastraceae</taxon>
        <taxon>Gymnopilus</taxon>
    </lineage>
</organism>
<keyword evidence="5 8" id="KW-0698">rRNA processing</keyword>
<dbReference type="GO" id="GO:0030686">
    <property type="term" value="C:90S preribosome"/>
    <property type="evidence" value="ECO:0007669"/>
    <property type="project" value="TreeGrafter"/>
</dbReference>
<sequence>MSSLATQLAQSASLNASLLVDRSRRKPTTSYLFTGRDADLHDLEAIHAIGVNSLIHLSSVSPTLEKYEDALFSERAKDTDRTLLTAEANEELDRNIEEFLWLLGPYLMEPPTGKILEWLVRRFRINEFNIEAVLSLFLPYHESPHFAKMITILQIKPNSTWSFLIPYKSAAQNLRRVSLVTEMLKNTDLTRFVTSLLPVAIKKGLGHRVLLAFNAATLHEFIKRSKSLDEGTMAFLLPALLKPLQQKPKKLVKDAVLGSYILLASLSQKCDFAPAALRAIVAAMASSAHVARADQFMKSLIAVCEAQDELDEFTDGTLKALLRMPTLKDELASGSAWLGSERVLSPIVKGLCNDLNDSASSTLLEHIIATNTIPPSVIEVLTFTLISAGIKPEEPQTSLTARRLLFLIKQRYPDILQKGVERFEEEEDDLKDAIEQLVMSLSTLGQISASSSIQEDYDMILASTDADAKVRTNAIKDLVKSISGKALSDIKDLNTVRSLLIARLQDTHTQVLEALYENASVVTPVLASDPKGFLASLSSAMDAQSKPKRNILRLHLSYVACHFWPAVDSTTRDDVFQQLFFPFLLFSKPRQKTAGLLWDALKEHLSQSDSIEWLTGCFELVKPEVAIDGSGSIDLMNQINFSVAGKIAENVVNSSCPDETMDTVLTKLHESRLHVKLMGYLVTLAIIRKLSGECQIAFAQKVLAIIALNELSGIDDHSQEHLALGSSQDISLGKYVVTKPNSKTTLNWLQILAVAAISQISRPPGTNLDWLADPKAAHPYVSLARSIYQLANASTSVPVLSTTILQILFATLNGDALAFLAGIWTIDNTYNFKDSRSISLLHAAAFLEAHILEDDGVDFQTILPALLVALQSPDPQISLGALECISRVRILADRKLSSVYKFDVIYGENDRTLEYLDQGDLKKYLNGLVEHRDHFTNDPSYLKVFHEQHLVRSKSDKKRDADYKHGVLCYLLSHINALSSETIQVSLLKSTAPISNKAKIQILLPTVHAMIKKVSSIQPTDTFSSVSEEFATRLLSCYDSSAAGYLNETAQAWDDLLQGIRTFFRSGTPLPAQDALVHTIESGLFTSLNQKRKYILSEVLIEVGSQDSTNQSLARRVLSAILEDVPLIIHLLDLYTPVGPTSSPRAKRVKTTEPTDDILPRLGLLVEILGSKSLPGSLDLISHLLDTLSKTVQALSPAQADVSYIQQLLMSALESAASKIIDVPNLSPSVIRLDILVEVIRVSGNPQTFHQALLLIASLARLAPESVLYNVMPVFTFMGSNVFHRDDSYNFKVVQQTIDGIIPVMVSSLKEARSQPLDLYLASREFLRVFSDAANHIPRHRRNNFFSHLVDVLGARDFTAPVSMLLIEKIANRLVRQSPEEAHNSLSLPIAIFQHISYAQQLYTANEVLQESSRIVKHIIDPASIQPIFLEAITDGDHSASSSTILRRRAQALIIFIGHAFRPKGSNINASENDVSISSVISKLITLATLLEGASSETKVEEISDAARLTLNKLISGMSVVDFSESVRSMLQSGNVKVQAGALELLAKRLPDVSTRMRPALSSSVIKALASVKDVLSTRREPQVTINALQAIKSIASTMSPGEEGALSEITPLVLSSSKEKDTARQALGALAALSVKLGPRIIPFFRSIISQSITVLRDHDAALFEDAFAILHGLLSTIPTFWGSSEVNQVVFLYIDQTSATSKPLSLSLSSLAKSLAKRTPSKVLIPTLLDMWQQLTQSNKLAKISAYFDVLGRALQHADRPTVLEHLRSSFKIFLEALNIVKADYNAESRTISAFKELVVKLNETAFKPLFRRLYDWAFVEEPSDTGRKVTFGHLYISLLDFFKGLMVPYMSFLQQQFSDILTSFTTSTAENLDLWSSVIQILTRTLNFDDGGFWRDDKLRQISTPLTAQVEVCVRLNFLDGKSLLQECFGALIENVTDDTLLKTINLNILMHTRSEDSRVRLFALECAQAVWHSKGGKLLGLVGETATFIAECGEDENDLVIKESFKLKEAVESVAGKIDEL</sequence>
<evidence type="ECO:0000259" key="9">
    <source>
        <dbReference type="SMART" id="SM01036"/>
    </source>
</evidence>
<dbReference type="Pfam" id="PF08146">
    <property type="entry name" value="BP28CT"/>
    <property type="match status" value="1"/>
</dbReference>
<feature type="domain" description="BP28 C-terminal" evidence="9">
    <location>
        <begin position="1763"/>
        <end position="1896"/>
    </location>
</feature>